<dbReference type="SUPFAM" id="SSF46934">
    <property type="entry name" value="UBA-like"/>
    <property type="match status" value="1"/>
</dbReference>
<dbReference type="EMBL" id="QHJQ01000008">
    <property type="protein sequence ID" value="PXA03575.1"/>
    <property type="molecule type" value="Genomic_DNA"/>
</dbReference>
<evidence type="ECO:0000256" key="4">
    <source>
        <dbReference type="ARBA" id="ARBA00022917"/>
    </source>
</evidence>
<dbReference type="GO" id="GO:0005737">
    <property type="term" value="C:cytoplasm"/>
    <property type="evidence" value="ECO:0007669"/>
    <property type="project" value="UniProtKB-SubCell"/>
</dbReference>
<evidence type="ECO:0000259" key="6">
    <source>
        <dbReference type="Pfam" id="PF00889"/>
    </source>
</evidence>
<dbReference type="InterPro" id="IPR009060">
    <property type="entry name" value="UBA-like_sf"/>
</dbReference>
<dbReference type="FunFam" id="1.10.8.10:FF:000001">
    <property type="entry name" value="Elongation factor Ts"/>
    <property type="match status" value="1"/>
</dbReference>
<organism evidence="7 8">
    <name type="scientific">Coraliomargarita sinensis</name>
    <dbReference type="NCBI Taxonomy" id="2174842"/>
    <lineage>
        <taxon>Bacteria</taxon>
        <taxon>Pseudomonadati</taxon>
        <taxon>Verrucomicrobiota</taxon>
        <taxon>Opitutia</taxon>
        <taxon>Puniceicoccales</taxon>
        <taxon>Coraliomargaritaceae</taxon>
        <taxon>Coraliomargarita</taxon>
    </lineage>
</organism>
<dbReference type="InterPro" id="IPR001816">
    <property type="entry name" value="Transl_elong_EFTs/EF1B"/>
</dbReference>
<keyword evidence="3 5" id="KW-0251">Elongation factor</keyword>
<comment type="subcellular location">
    <subcellularLocation>
        <location evidence="5">Cytoplasm</location>
    </subcellularLocation>
</comment>
<dbReference type="PROSITE" id="PS01126">
    <property type="entry name" value="EF_TS_1"/>
    <property type="match status" value="1"/>
</dbReference>
<dbReference type="NCBIfam" id="TIGR00116">
    <property type="entry name" value="tsf"/>
    <property type="match status" value="1"/>
</dbReference>
<dbReference type="SUPFAM" id="SSF54713">
    <property type="entry name" value="Elongation factor Ts (EF-Ts), dimerisation domain"/>
    <property type="match status" value="1"/>
</dbReference>
<evidence type="ECO:0000313" key="7">
    <source>
        <dbReference type="EMBL" id="PXA03575.1"/>
    </source>
</evidence>
<dbReference type="InterPro" id="IPR018101">
    <property type="entry name" value="Transl_elong_Ts_CS"/>
</dbReference>
<dbReference type="Gene3D" id="1.10.8.10">
    <property type="entry name" value="DNA helicase RuvA subunit, C-terminal domain"/>
    <property type="match status" value="1"/>
</dbReference>
<gene>
    <name evidence="5 7" type="primary">tsf</name>
    <name evidence="7" type="ORF">DDZ13_11380</name>
</gene>
<evidence type="ECO:0000313" key="8">
    <source>
        <dbReference type="Proteomes" id="UP000247099"/>
    </source>
</evidence>
<accession>A0A317ZDZ0</accession>
<feature type="domain" description="Translation elongation factor EFTs/EF1B dimerisation" evidence="6">
    <location>
        <begin position="56"/>
        <end position="196"/>
    </location>
</feature>
<keyword evidence="8" id="KW-1185">Reference proteome</keyword>
<dbReference type="InterPro" id="IPR036402">
    <property type="entry name" value="EF-Ts_dimer_sf"/>
</dbReference>
<evidence type="ECO:0000256" key="2">
    <source>
        <dbReference type="ARBA" id="ARBA00016956"/>
    </source>
</evidence>
<dbReference type="Proteomes" id="UP000247099">
    <property type="component" value="Unassembled WGS sequence"/>
</dbReference>
<dbReference type="InParanoid" id="A0A317ZDZ0"/>
<dbReference type="PANTHER" id="PTHR11741:SF0">
    <property type="entry name" value="ELONGATION FACTOR TS, MITOCHONDRIAL"/>
    <property type="match status" value="1"/>
</dbReference>
<comment type="function">
    <text evidence="5">Associates with the EF-Tu.GDP complex and induces the exchange of GDP to GTP. It remains bound to the aminoacyl-tRNA.EF-Tu.GTP complex up to the GTP hydrolysis stage on the ribosome.</text>
</comment>
<dbReference type="HAMAP" id="MF_00050">
    <property type="entry name" value="EF_Ts"/>
    <property type="match status" value="1"/>
</dbReference>
<dbReference type="Gene3D" id="3.30.479.20">
    <property type="entry name" value="Elongation factor Ts, dimerisation domain"/>
    <property type="match status" value="1"/>
</dbReference>
<protein>
    <recommendedName>
        <fullName evidence="2 5">Elongation factor Ts</fullName>
        <shortName evidence="5">EF-Ts</shortName>
    </recommendedName>
</protein>
<dbReference type="OrthoDB" id="9808348at2"/>
<dbReference type="PANTHER" id="PTHR11741">
    <property type="entry name" value="ELONGATION FACTOR TS"/>
    <property type="match status" value="1"/>
</dbReference>
<keyword evidence="5" id="KW-0963">Cytoplasm</keyword>
<dbReference type="InterPro" id="IPR014039">
    <property type="entry name" value="Transl_elong_EFTs/EF1B_dimer"/>
</dbReference>
<reference evidence="7 8" key="1">
    <citation type="submission" date="2018-05" db="EMBL/GenBank/DDBJ databases">
        <title>Coraliomargarita sinensis sp. nov., isolated from a marine solar saltern.</title>
        <authorList>
            <person name="Zhou L.Y."/>
        </authorList>
    </citation>
    <scope>NUCLEOTIDE SEQUENCE [LARGE SCALE GENOMIC DNA]</scope>
    <source>
        <strain evidence="7 8">WN38</strain>
    </source>
</reference>
<dbReference type="CDD" id="cd14275">
    <property type="entry name" value="UBA_EF-Ts"/>
    <property type="match status" value="1"/>
</dbReference>
<evidence type="ECO:0000256" key="5">
    <source>
        <dbReference type="HAMAP-Rule" id="MF_00050"/>
    </source>
</evidence>
<evidence type="ECO:0000256" key="3">
    <source>
        <dbReference type="ARBA" id="ARBA00022768"/>
    </source>
</evidence>
<dbReference type="Pfam" id="PF00889">
    <property type="entry name" value="EF_TS"/>
    <property type="match status" value="1"/>
</dbReference>
<proteinExistence type="inferred from homology"/>
<comment type="similarity">
    <text evidence="1 5">Belongs to the EF-Ts family.</text>
</comment>
<dbReference type="GO" id="GO:0003746">
    <property type="term" value="F:translation elongation factor activity"/>
    <property type="evidence" value="ECO:0007669"/>
    <property type="project" value="UniProtKB-UniRule"/>
</dbReference>
<feature type="region of interest" description="Involved in Mg(2+) ion dislocation from EF-Tu" evidence="5">
    <location>
        <begin position="83"/>
        <end position="86"/>
    </location>
</feature>
<sequence>MSVQINAKMVGELRESTGAGLMDCKKALVESEGDFDQAVELLRKRGVAKAAKKASREAAEGLVDTYIHLGGKVGVLCEINCESDFVAKTDDFKKFVRDIAMHIAAASPVCVSREEIDPALIEAERKVAEGQAEGKPAQAVEKIVEGKLNKYLSENCLLEQAYVKDPDKTVQEVLTANIAKMGENMVIRRFARFQVGA</sequence>
<evidence type="ECO:0000256" key="1">
    <source>
        <dbReference type="ARBA" id="ARBA00005532"/>
    </source>
</evidence>
<dbReference type="FunCoup" id="A0A317ZDZ0">
    <property type="interactions" value="495"/>
</dbReference>
<name>A0A317ZDZ0_9BACT</name>
<comment type="caution">
    <text evidence="7">The sequence shown here is derived from an EMBL/GenBank/DDBJ whole genome shotgun (WGS) entry which is preliminary data.</text>
</comment>
<dbReference type="AlphaFoldDB" id="A0A317ZDZ0"/>
<keyword evidence="4 5" id="KW-0648">Protein biosynthesis</keyword>
<dbReference type="RefSeq" id="WP_110131575.1">
    <property type="nucleotide sequence ID" value="NZ_QHJQ01000008.1"/>
</dbReference>
<dbReference type="Gene3D" id="1.10.286.20">
    <property type="match status" value="1"/>
</dbReference>